<accession>A0A8H4LWG1</accession>
<feature type="compositionally biased region" description="Polar residues" evidence="1">
    <location>
        <begin position="442"/>
        <end position="457"/>
    </location>
</feature>
<dbReference type="EMBL" id="JAAVMX010000007">
    <property type="protein sequence ID" value="KAF4506789.1"/>
    <property type="molecule type" value="Genomic_DNA"/>
</dbReference>
<organism evidence="2 3">
    <name type="scientific">Ophiocordyceps sinensis</name>
    <dbReference type="NCBI Taxonomy" id="72228"/>
    <lineage>
        <taxon>Eukaryota</taxon>
        <taxon>Fungi</taxon>
        <taxon>Dikarya</taxon>
        <taxon>Ascomycota</taxon>
        <taxon>Pezizomycotina</taxon>
        <taxon>Sordariomycetes</taxon>
        <taxon>Hypocreomycetidae</taxon>
        <taxon>Hypocreales</taxon>
        <taxon>Ophiocordycipitaceae</taxon>
        <taxon>Ophiocordyceps</taxon>
    </lineage>
</organism>
<name>A0A8H4LWG1_9HYPO</name>
<keyword evidence="3" id="KW-1185">Reference proteome</keyword>
<protein>
    <recommendedName>
        <fullName evidence="4">Ubiquitin carboxyl-terminal hydrolase 19</fullName>
    </recommendedName>
</protein>
<dbReference type="Proteomes" id="UP000557566">
    <property type="component" value="Unassembled WGS sequence"/>
</dbReference>
<feature type="region of interest" description="Disordered" evidence="1">
    <location>
        <begin position="92"/>
        <end position="173"/>
    </location>
</feature>
<dbReference type="OrthoDB" id="5369841at2759"/>
<evidence type="ECO:0000256" key="1">
    <source>
        <dbReference type="SAM" id="MobiDB-lite"/>
    </source>
</evidence>
<feature type="region of interest" description="Disordered" evidence="1">
    <location>
        <begin position="389"/>
        <end position="613"/>
    </location>
</feature>
<comment type="caution">
    <text evidence="2">The sequence shown here is derived from an EMBL/GenBank/DDBJ whole genome shotgun (WGS) entry which is preliminary data.</text>
</comment>
<sequence>MDPRFPVSREELYSLQMELKQVQCSQNNHAERILRLEKRNADDAALKSVWNSPFPGVIGGTPQQGPVQIPHSEMFHDLDEQGEQLLGSLHLGPTEEEPVRRGAASRANSVRFDESALHGSSWGGPSNRQSGDFGPIRPGSGLMMERSLSHKSDGRHSSAGHSVHSHHSLASGRASSLGLDTNFATGDDDSSSFEMPEPPVSLYVLGTVPSIVRCWLTTHYTHDTLLYADICTGSQKSTVDYSLIKELELVDDLERDVDGILRARLNVYLAEAVVTQHNARARAPVGSVPSVTVSFEVTGVDQPGQMGERKAIRIYIGSDALRTYSADVLFSRNKMILFGNERDRLQVPFVRPEDDSTFRHICTANMIPERPKLNANALPFVLAGRGMGNGEMAGDDPLVPQQEDDDARRSLSPLGTHVESHKPLLAGESTVHGGEGDKLSRDTNGLASNGRDGSNVSDRSRRESSAMTSSGIWSSWRQGAASGTDGLPLSGYQPAARGGRSMKVLRSHKSGSMSARVGASFETPLPSKSSDGRRKSQAGAGGEGGSAVNGANRREAKRTPSLGAEARPPASRRDSRSAGTLPRSANPVGVASAFSWMTPPGKAPKASATNGGD</sequence>
<feature type="compositionally biased region" description="Polar residues" evidence="1">
    <location>
        <begin position="465"/>
        <end position="477"/>
    </location>
</feature>
<reference evidence="2 3" key="1">
    <citation type="journal article" date="2020" name="Genome Biol. Evol.">
        <title>A new high-quality draft genome assembly of the Chinese cordyceps Ophiocordyceps sinensis.</title>
        <authorList>
            <person name="Shu R."/>
            <person name="Zhang J."/>
            <person name="Meng Q."/>
            <person name="Zhang H."/>
            <person name="Zhou G."/>
            <person name="Li M."/>
            <person name="Wu P."/>
            <person name="Zhao Y."/>
            <person name="Chen C."/>
            <person name="Qin Q."/>
        </authorList>
    </citation>
    <scope>NUCLEOTIDE SEQUENCE [LARGE SCALE GENOMIC DNA]</scope>
    <source>
        <strain evidence="2 3">IOZ07</strain>
    </source>
</reference>
<evidence type="ECO:0000313" key="2">
    <source>
        <dbReference type="EMBL" id="KAF4506789.1"/>
    </source>
</evidence>
<evidence type="ECO:0000313" key="3">
    <source>
        <dbReference type="Proteomes" id="UP000557566"/>
    </source>
</evidence>
<dbReference type="AlphaFoldDB" id="A0A8H4LWG1"/>
<gene>
    <name evidence="2" type="ORF">G6O67_006834</name>
</gene>
<feature type="compositionally biased region" description="Low complexity" evidence="1">
    <location>
        <begin position="157"/>
        <end position="173"/>
    </location>
</feature>
<proteinExistence type="predicted"/>
<feature type="compositionally biased region" description="Basic and acidic residues" evidence="1">
    <location>
        <begin position="147"/>
        <end position="156"/>
    </location>
</feature>
<evidence type="ECO:0008006" key="4">
    <source>
        <dbReference type="Google" id="ProtNLM"/>
    </source>
</evidence>